<dbReference type="Proteomes" id="UP000237438">
    <property type="component" value="Unassembled WGS sequence"/>
</dbReference>
<accession>A0A2S4PIP0</accession>
<gene>
    <name evidence="2" type="ORF">EPUL_006063</name>
</gene>
<dbReference type="OrthoDB" id="3598835at2759"/>
<evidence type="ECO:0000313" key="3">
    <source>
        <dbReference type="Proteomes" id="UP000237438"/>
    </source>
</evidence>
<organism evidence="2 3">
    <name type="scientific">Erysiphe pulchra</name>
    <dbReference type="NCBI Taxonomy" id="225359"/>
    <lineage>
        <taxon>Eukaryota</taxon>
        <taxon>Fungi</taxon>
        <taxon>Dikarya</taxon>
        <taxon>Ascomycota</taxon>
        <taxon>Pezizomycotina</taxon>
        <taxon>Leotiomycetes</taxon>
        <taxon>Erysiphales</taxon>
        <taxon>Erysiphaceae</taxon>
        <taxon>Erysiphe</taxon>
    </lineage>
</organism>
<keyword evidence="3" id="KW-1185">Reference proteome</keyword>
<evidence type="ECO:0000313" key="2">
    <source>
        <dbReference type="EMBL" id="POS81893.1"/>
    </source>
</evidence>
<name>A0A2S4PIP0_9PEZI</name>
<sequence>MNYFASVEAKLLLDSLNLQKREHKPSPYSTSKLWGSLAKIHLTKNALNELNYQNRQLKTLRVQPNFSLDIVSEQLESIRQLAREGGPDLTDLRGYPEPDEYAMESGEQSQSSRRTKKSGTKNKTKTTGPYDKNFVDLLEASGIYGFPYVGTEIKPSIVPLNLDEMVERANEPRPSVTPATIPSSVFESFKKTVLVAKKESEVVKHLVPILESGIHVEKQGFQDTTFSNLEQFTDATIEQRALVKGTPDRCYGSPSERLCEEVREDLNSKVVPTAEKTNPIAPNFFLELKGPEGHQVIADLQAQYYGALGERGQIALRSWGHDTSVLDGEAHTIACTYITGSLKFYAIHAARSSDINGRIEYFMHGIDGFIMDFSISKFRQAIAAYQNLQDYAKEKRNEAIELANSRAREIREASQ</sequence>
<dbReference type="STRING" id="225359.A0A2S4PIP0"/>
<feature type="compositionally biased region" description="Basic residues" evidence="1">
    <location>
        <begin position="113"/>
        <end position="124"/>
    </location>
</feature>
<proteinExistence type="predicted"/>
<dbReference type="EMBL" id="PEDP01006246">
    <property type="protein sequence ID" value="POS81893.1"/>
    <property type="molecule type" value="Genomic_DNA"/>
</dbReference>
<feature type="compositionally biased region" description="Basic and acidic residues" evidence="1">
    <location>
        <begin position="82"/>
        <end position="96"/>
    </location>
</feature>
<comment type="caution">
    <text evidence="2">The sequence shown here is derived from an EMBL/GenBank/DDBJ whole genome shotgun (WGS) entry which is preliminary data.</text>
</comment>
<evidence type="ECO:0000256" key="1">
    <source>
        <dbReference type="SAM" id="MobiDB-lite"/>
    </source>
</evidence>
<reference evidence="2 3" key="1">
    <citation type="submission" date="2017-10" db="EMBL/GenBank/DDBJ databases">
        <title>Development of genomic resources for the powdery mildew, Erysiphe pulchra.</title>
        <authorList>
            <person name="Wadl P.A."/>
            <person name="Mack B.M."/>
            <person name="Moore G."/>
            <person name="Beltz S.B."/>
        </authorList>
    </citation>
    <scope>NUCLEOTIDE SEQUENCE [LARGE SCALE GENOMIC DNA]</scope>
    <source>
        <strain evidence="2">Cflorida</strain>
    </source>
</reference>
<protein>
    <submittedName>
        <fullName evidence="2">Uncharacterized protein</fullName>
    </submittedName>
</protein>
<feature type="region of interest" description="Disordered" evidence="1">
    <location>
        <begin position="82"/>
        <end position="129"/>
    </location>
</feature>
<dbReference type="AlphaFoldDB" id="A0A2S4PIP0"/>